<sequence>MKSFKSTVLILLGTFLCSFLGFSKYRVGITLLPYYSYTKNIVKDKMDVVPVIPSNVDVHTYHPTANDMKKLTNLDFIVVNGIGHDEFVKPMIRSAMKNNRKLKIINADTETSIMNVAGQKRGSTKNPHTFISITQSIQQIRYIAKRLGQYDPANKAYYNKNAMQYISKLRSIKNQELRKVRGCNLSNIKVATTHAGYDYLLNEFGLTVSLVIEPHHAQAPNASDLAYAINKIKKDHIAVLFDEEGGNPKNAMTLHNATGIKIAKLSHITKGNYTADSFENFIRHDLSNVATALKSISKGKR</sequence>
<keyword evidence="2" id="KW-0813">Transport</keyword>
<dbReference type="OrthoDB" id="9810636at2"/>
<organism evidence="4 5">
    <name type="scientific">Sneathia vaginalis</name>
    <dbReference type="NCBI Taxonomy" id="187101"/>
    <lineage>
        <taxon>Bacteria</taxon>
        <taxon>Fusobacteriati</taxon>
        <taxon>Fusobacteriota</taxon>
        <taxon>Fusobacteriia</taxon>
        <taxon>Fusobacteriales</taxon>
        <taxon>Leptotrichiaceae</taxon>
        <taxon>Sneathia</taxon>
    </lineage>
</organism>
<proteinExistence type="inferred from homology"/>
<dbReference type="GO" id="GO:0030001">
    <property type="term" value="P:metal ion transport"/>
    <property type="evidence" value="ECO:0007669"/>
    <property type="project" value="InterPro"/>
</dbReference>
<protein>
    <recommendedName>
        <fullName evidence="6">ABC transporter substrate-binding protein</fullName>
    </recommendedName>
</protein>
<dbReference type="GO" id="GO:0046872">
    <property type="term" value="F:metal ion binding"/>
    <property type="evidence" value="ECO:0007669"/>
    <property type="project" value="InterPro"/>
</dbReference>
<keyword evidence="3" id="KW-0732">Signal</keyword>
<dbReference type="PANTHER" id="PTHR42953">
    <property type="entry name" value="HIGH-AFFINITY ZINC UPTAKE SYSTEM PROTEIN ZNUA-RELATED"/>
    <property type="match status" value="1"/>
</dbReference>
<dbReference type="PATRIC" id="fig|1069640.6.peg.31"/>
<evidence type="ECO:0000313" key="5">
    <source>
        <dbReference type="Proteomes" id="UP000033103"/>
    </source>
</evidence>
<dbReference type="InterPro" id="IPR006129">
    <property type="entry name" value="AdhesinB"/>
</dbReference>
<name>A0A0E3Z9E1_9FUSO</name>
<dbReference type="Gene3D" id="3.40.50.1980">
    <property type="entry name" value="Nitrogenase molybdenum iron protein domain"/>
    <property type="match status" value="2"/>
</dbReference>
<comment type="similarity">
    <text evidence="1">Belongs to the bacterial solute-binding protein 9 family.</text>
</comment>
<dbReference type="GO" id="GO:0007155">
    <property type="term" value="P:cell adhesion"/>
    <property type="evidence" value="ECO:0007669"/>
    <property type="project" value="InterPro"/>
</dbReference>
<dbReference type="Pfam" id="PF01297">
    <property type="entry name" value="ZnuA"/>
    <property type="match status" value="1"/>
</dbReference>
<dbReference type="STRING" id="187101.VC03_00200"/>
<dbReference type="EMBL" id="CP011280">
    <property type="protein sequence ID" value="AKC95020.1"/>
    <property type="molecule type" value="Genomic_DNA"/>
</dbReference>
<gene>
    <name evidence="4" type="ORF">VC03_00200</name>
</gene>
<dbReference type="PRINTS" id="PR00691">
    <property type="entry name" value="ADHESINB"/>
</dbReference>
<reference evidence="4 5" key="1">
    <citation type="journal article" date="2012" name="BMC Genomics">
        <title>Genomic sequence analysis and characterization of Sneathia amnii sp. nov.</title>
        <authorList>
            <consortium name="Vaginal Microbiome Consortium (additional members)"/>
            <person name="Harwich M.D.Jr."/>
            <person name="Serrano M.G."/>
            <person name="Fettweis J.M."/>
            <person name="Alves J.M."/>
            <person name="Reimers M.A."/>
            <person name="Buck G.A."/>
            <person name="Jefferson K.K."/>
        </authorList>
    </citation>
    <scope>NUCLEOTIDE SEQUENCE [LARGE SCALE GENOMIC DNA]</scope>
    <source>
        <strain evidence="4 5">SN35</strain>
    </source>
</reference>
<evidence type="ECO:0000313" key="4">
    <source>
        <dbReference type="EMBL" id="AKC95020.1"/>
    </source>
</evidence>
<dbReference type="HOGENOM" id="CLU_016838_1_0_0"/>
<dbReference type="AlphaFoldDB" id="A0A0E3Z9E1"/>
<dbReference type="KEGG" id="sns:VC03_00200"/>
<evidence type="ECO:0008006" key="6">
    <source>
        <dbReference type="Google" id="ProtNLM"/>
    </source>
</evidence>
<dbReference type="RefSeq" id="WP_046328126.1">
    <property type="nucleotide sequence ID" value="NZ_CP011280.1"/>
</dbReference>
<dbReference type="InterPro" id="IPR006127">
    <property type="entry name" value="ZnuA-like"/>
</dbReference>
<dbReference type="Proteomes" id="UP000033103">
    <property type="component" value="Chromosome"/>
</dbReference>
<dbReference type="SUPFAM" id="SSF53807">
    <property type="entry name" value="Helical backbone' metal receptor"/>
    <property type="match status" value="1"/>
</dbReference>
<evidence type="ECO:0000256" key="2">
    <source>
        <dbReference type="ARBA" id="ARBA00022448"/>
    </source>
</evidence>
<evidence type="ECO:0000256" key="1">
    <source>
        <dbReference type="ARBA" id="ARBA00011028"/>
    </source>
</evidence>
<evidence type="ECO:0000256" key="3">
    <source>
        <dbReference type="ARBA" id="ARBA00022729"/>
    </source>
</evidence>
<dbReference type="InterPro" id="IPR050492">
    <property type="entry name" value="Bact_metal-bind_prot9"/>
</dbReference>
<keyword evidence="5" id="KW-1185">Reference proteome</keyword>
<accession>A0A0E3Z9E1</accession>
<dbReference type="PANTHER" id="PTHR42953:SF3">
    <property type="entry name" value="HIGH-AFFINITY ZINC UPTAKE SYSTEM PROTEIN ZNUA"/>
    <property type="match status" value="1"/>
</dbReference>